<evidence type="ECO:0000313" key="4">
    <source>
        <dbReference type="Proteomes" id="UP000681035"/>
    </source>
</evidence>
<sequence>MNYLNINLGAFGIIATILAIAATVVAFVMIVPESKREKLGRFGKFLHDAVNFKFLIVEKILQALYIFVTAYVILCGFFMLFMAPETWTGRHWLGGYGILLMVLGPIAVRLCYELLMMAVLLLKNVISINRKPKNQNERSADADLFAVPELHRTQPAKPAAPVTPVAPAAPAQRSTPFQPAEQAAPVAPSFCTRCGAHLDENGHCPNCDQE</sequence>
<name>A0A810Q9V6_9FIRM</name>
<protein>
    <recommendedName>
        <fullName evidence="5">DUF4282 domain-containing protein</fullName>
    </recommendedName>
</protein>
<evidence type="ECO:0000256" key="2">
    <source>
        <dbReference type="SAM" id="Phobius"/>
    </source>
</evidence>
<keyword evidence="2" id="KW-0472">Membrane</keyword>
<keyword evidence="2" id="KW-1133">Transmembrane helix</keyword>
<reference evidence="3" key="1">
    <citation type="submission" date="2020-09" db="EMBL/GenBank/DDBJ databases">
        <title>New species isolated from human feces.</title>
        <authorList>
            <person name="Kitahara M."/>
            <person name="Shigeno Y."/>
            <person name="Shime M."/>
            <person name="Matsumoto Y."/>
            <person name="Nakamura S."/>
            <person name="Motooka D."/>
            <person name="Fukuoka S."/>
            <person name="Nishikawa H."/>
            <person name="Benno Y."/>
        </authorList>
    </citation>
    <scope>NUCLEOTIDE SEQUENCE</scope>
    <source>
        <strain evidence="3">MM50</strain>
    </source>
</reference>
<feature type="transmembrane region" description="Helical" evidence="2">
    <location>
        <begin position="6"/>
        <end position="31"/>
    </location>
</feature>
<dbReference type="Proteomes" id="UP000681035">
    <property type="component" value="Chromosome"/>
</dbReference>
<evidence type="ECO:0000256" key="1">
    <source>
        <dbReference type="SAM" id="MobiDB-lite"/>
    </source>
</evidence>
<accession>A0A810Q9V6</accession>
<dbReference type="RefSeq" id="WP_213540848.1">
    <property type="nucleotide sequence ID" value="NZ_AP023418.1"/>
</dbReference>
<evidence type="ECO:0000313" key="3">
    <source>
        <dbReference type="EMBL" id="BCK82321.1"/>
    </source>
</evidence>
<feature type="compositionally biased region" description="Low complexity" evidence="1">
    <location>
        <begin position="155"/>
        <end position="171"/>
    </location>
</feature>
<dbReference type="EMBL" id="AP023418">
    <property type="protein sequence ID" value="BCK82321.1"/>
    <property type="molecule type" value="Genomic_DNA"/>
</dbReference>
<gene>
    <name evidence="3" type="ORF">MM50RIKEN_20840</name>
</gene>
<dbReference type="KEGG" id="vcop:MM50RIKEN_20840"/>
<keyword evidence="4" id="KW-1185">Reference proteome</keyword>
<proteinExistence type="predicted"/>
<dbReference type="AlphaFoldDB" id="A0A810Q9V6"/>
<keyword evidence="2" id="KW-0812">Transmembrane</keyword>
<evidence type="ECO:0008006" key="5">
    <source>
        <dbReference type="Google" id="ProtNLM"/>
    </source>
</evidence>
<feature type="region of interest" description="Disordered" evidence="1">
    <location>
        <begin position="153"/>
        <end position="179"/>
    </location>
</feature>
<feature type="transmembrane region" description="Helical" evidence="2">
    <location>
        <begin position="63"/>
        <end position="83"/>
    </location>
</feature>
<feature type="transmembrane region" description="Helical" evidence="2">
    <location>
        <begin position="95"/>
        <end position="122"/>
    </location>
</feature>
<organism evidence="3 4">
    <name type="scientific">Vescimonas coprocola</name>
    <dbReference type="NCBI Taxonomy" id="2714355"/>
    <lineage>
        <taxon>Bacteria</taxon>
        <taxon>Bacillati</taxon>
        <taxon>Bacillota</taxon>
        <taxon>Clostridia</taxon>
        <taxon>Eubacteriales</taxon>
        <taxon>Oscillospiraceae</taxon>
        <taxon>Vescimonas</taxon>
    </lineage>
</organism>